<evidence type="ECO:0000256" key="2">
    <source>
        <dbReference type="ARBA" id="ARBA00023445"/>
    </source>
</evidence>
<dbReference type="PANTHER" id="PTHR10366">
    <property type="entry name" value="NAD DEPENDENT EPIMERASE/DEHYDRATASE"/>
    <property type="match status" value="1"/>
</dbReference>
<comment type="caution">
    <text evidence="4">The sequence shown here is derived from an EMBL/GenBank/DDBJ whole genome shotgun (WGS) entry which is preliminary data.</text>
</comment>
<gene>
    <name evidence="4" type="ORF">D9611_010717</name>
</gene>
<name>A0A8H5F1T5_9AGAR</name>
<dbReference type="InterPro" id="IPR001509">
    <property type="entry name" value="Epimerase_deHydtase"/>
</dbReference>
<feature type="domain" description="NAD-dependent epimerase/dehydratase" evidence="3">
    <location>
        <begin position="10"/>
        <end position="283"/>
    </location>
</feature>
<evidence type="ECO:0000313" key="4">
    <source>
        <dbReference type="EMBL" id="KAF5320412.1"/>
    </source>
</evidence>
<dbReference type="InterPro" id="IPR036291">
    <property type="entry name" value="NAD(P)-bd_dom_sf"/>
</dbReference>
<evidence type="ECO:0000313" key="5">
    <source>
        <dbReference type="Proteomes" id="UP000541558"/>
    </source>
</evidence>
<dbReference type="GO" id="GO:0016616">
    <property type="term" value="F:oxidoreductase activity, acting on the CH-OH group of donors, NAD or NADP as acceptor"/>
    <property type="evidence" value="ECO:0007669"/>
    <property type="project" value="TreeGrafter"/>
</dbReference>
<dbReference type="Proteomes" id="UP000541558">
    <property type="component" value="Unassembled WGS sequence"/>
</dbReference>
<dbReference type="Gene3D" id="3.40.50.720">
    <property type="entry name" value="NAD(P)-binding Rossmann-like Domain"/>
    <property type="match status" value="1"/>
</dbReference>
<organism evidence="4 5">
    <name type="scientific">Ephemerocybe angulata</name>
    <dbReference type="NCBI Taxonomy" id="980116"/>
    <lineage>
        <taxon>Eukaryota</taxon>
        <taxon>Fungi</taxon>
        <taxon>Dikarya</taxon>
        <taxon>Basidiomycota</taxon>
        <taxon>Agaricomycotina</taxon>
        <taxon>Agaricomycetes</taxon>
        <taxon>Agaricomycetidae</taxon>
        <taxon>Agaricales</taxon>
        <taxon>Agaricineae</taxon>
        <taxon>Psathyrellaceae</taxon>
        <taxon>Ephemerocybe</taxon>
    </lineage>
</organism>
<dbReference type="PANTHER" id="PTHR10366:SF564">
    <property type="entry name" value="STEROL-4-ALPHA-CARBOXYLATE 3-DEHYDROGENASE, DECARBOXYLATING"/>
    <property type="match status" value="1"/>
</dbReference>
<accession>A0A8H5F1T5</accession>
<dbReference type="EMBL" id="JAACJK010000169">
    <property type="protein sequence ID" value="KAF5320412.1"/>
    <property type="molecule type" value="Genomic_DNA"/>
</dbReference>
<dbReference type="OrthoDB" id="2735536at2759"/>
<dbReference type="InterPro" id="IPR050425">
    <property type="entry name" value="NAD(P)_dehydrat-like"/>
</dbReference>
<dbReference type="SUPFAM" id="SSF51735">
    <property type="entry name" value="NAD(P)-binding Rossmann-fold domains"/>
    <property type="match status" value="1"/>
</dbReference>
<reference evidence="4 5" key="1">
    <citation type="journal article" date="2020" name="ISME J.">
        <title>Uncovering the hidden diversity of litter-decomposition mechanisms in mushroom-forming fungi.</title>
        <authorList>
            <person name="Floudas D."/>
            <person name="Bentzer J."/>
            <person name="Ahren D."/>
            <person name="Johansson T."/>
            <person name="Persson P."/>
            <person name="Tunlid A."/>
        </authorList>
    </citation>
    <scope>NUCLEOTIDE SEQUENCE [LARGE SCALE GENOMIC DNA]</scope>
    <source>
        <strain evidence="4 5">CBS 175.51</strain>
    </source>
</reference>
<sequence>MSPITSPSTILVTGGTGYVGAWVLTTLLARGHTVKAVVRSAEKGASLKSHLLKHIYEEDGKKGLDDIAVDIVVIADIVKDGAFDEAILGVDAVVHVASPAPNPGSTDPQETIQPAVDGTLGVLNSALRASQRDSKLKRIVITSSVATVWTPSPGARTFSEADWNTHFVSEVEKLGSKTPPLTVYGASKVLAEKATWEFYNAHKSEVQWDISIINTPLVFGPAIQTPKSASDLSTTSKLWWYSVVQPSSKLGVPPLSTPNAWVDVRDLAEAHVRAMETEKAGDERIIVAEGTFFLNDWLKSKGRFACLNFIFLVDLANKAGAEFYPGRTFPKSTAETTKDELASEIYYDTAKEKRILGIKYRTKEETTRDTLRWAAETIQL</sequence>
<proteinExistence type="inferred from homology"/>
<dbReference type="AlphaFoldDB" id="A0A8H5F1T5"/>
<protein>
    <recommendedName>
        <fullName evidence="3">NAD-dependent epimerase/dehydratase domain-containing protein</fullName>
    </recommendedName>
</protein>
<evidence type="ECO:0000256" key="1">
    <source>
        <dbReference type="ARBA" id="ARBA00023002"/>
    </source>
</evidence>
<evidence type="ECO:0000259" key="3">
    <source>
        <dbReference type="Pfam" id="PF01370"/>
    </source>
</evidence>
<keyword evidence="1" id="KW-0560">Oxidoreductase</keyword>
<dbReference type="Pfam" id="PF01370">
    <property type="entry name" value="Epimerase"/>
    <property type="match status" value="1"/>
</dbReference>
<keyword evidence="5" id="KW-1185">Reference proteome</keyword>
<comment type="similarity">
    <text evidence="2">Belongs to the NAD(P)-dependent epimerase/dehydratase family. Dihydroflavonol-4-reductase subfamily.</text>
</comment>